<proteinExistence type="predicted"/>
<sequence>MKMERWFSPEMSPSFLLLGLGFLSLSAIFTLVIGKVRGAVKPYIKSSIVYLLVCCALFALTGLAIVIPFTSYLQHFIFFQVVFIAMGTAHMFLQHRFLKWVGDGSFWAELIFVVVLMLTGAMCFVMTYRITNREGIELIMATSVTAFIIPFFVAYTYRAAVGIPAKVFRQWYYPVNAHIQDPDESKLKNLLVISFEFQKKESDKYFTNFRAKAPADMEFGQLFYYFINDYNERHPGGSIHYSSEGAPNGWIFFKKPKWYTIVTQYVDTDRTIFLNNIKENDVIICSRIS</sequence>
<evidence type="ECO:0000313" key="2">
    <source>
        <dbReference type="EMBL" id="GGH80315.1"/>
    </source>
</evidence>
<feature type="transmembrane region" description="Helical" evidence="1">
    <location>
        <begin position="138"/>
        <end position="157"/>
    </location>
</feature>
<dbReference type="InterPro" id="IPR035177">
    <property type="entry name" value="TssN"/>
</dbReference>
<dbReference type="EMBL" id="BMIB01000005">
    <property type="protein sequence ID" value="GGH80315.1"/>
    <property type="molecule type" value="Genomic_DNA"/>
</dbReference>
<comment type="caution">
    <text evidence="2">The sequence shown here is derived from an EMBL/GenBank/DDBJ whole genome shotgun (WGS) entry which is preliminary data.</text>
</comment>
<reference evidence="2" key="2">
    <citation type="submission" date="2020-09" db="EMBL/GenBank/DDBJ databases">
        <authorList>
            <person name="Sun Q."/>
            <person name="Zhou Y."/>
        </authorList>
    </citation>
    <scope>NUCLEOTIDE SEQUENCE</scope>
    <source>
        <strain evidence="2">CGMCC 1.15290</strain>
    </source>
</reference>
<evidence type="ECO:0000313" key="3">
    <source>
        <dbReference type="Proteomes" id="UP000627292"/>
    </source>
</evidence>
<evidence type="ECO:0008006" key="4">
    <source>
        <dbReference type="Google" id="ProtNLM"/>
    </source>
</evidence>
<keyword evidence="3" id="KW-1185">Reference proteome</keyword>
<name>A0A917J4U8_9BACT</name>
<feature type="transmembrane region" description="Helical" evidence="1">
    <location>
        <begin position="76"/>
        <end position="93"/>
    </location>
</feature>
<keyword evidence="1" id="KW-1133">Transmembrane helix</keyword>
<evidence type="ECO:0000256" key="1">
    <source>
        <dbReference type="SAM" id="Phobius"/>
    </source>
</evidence>
<reference evidence="2" key="1">
    <citation type="journal article" date="2014" name="Int. J. Syst. Evol. Microbiol.">
        <title>Complete genome sequence of Corynebacterium casei LMG S-19264T (=DSM 44701T), isolated from a smear-ripened cheese.</title>
        <authorList>
            <consortium name="US DOE Joint Genome Institute (JGI-PGF)"/>
            <person name="Walter F."/>
            <person name="Albersmeier A."/>
            <person name="Kalinowski J."/>
            <person name="Ruckert C."/>
        </authorList>
    </citation>
    <scope>NUCLEOTIDE SEQUENCE</scope>
    <source>
        <strain evidence="2">CGMCC 1.15290</strain>
    </source>
</reference>
<protein>
    <recommendedName>
        <fullName evidence="4">TssN family type VI secretion system protein</fullName>
    </recommendedName>
</protein>
<dbReference type="AlphaFoldDB" id="A0A917J4U8"/>
<keyword evidence="1" id="KW-0472">Membrane</keyword>
<keyword evidence="1" id="KW-0812">Transmembrane</keyword>
<feature type="transmembrane region" description="Helical" evidence="1">
    <location>
        <begin position="48"/>
        <end position="69"/>
    </location>
</feature>
<accession>A0A917J4U8</accession>
<dbReference type="Pfam" id="PF17555">
    <property type="entry name" value="TssN"/>
    <property type="match status" value="1"/>
</dbReference>
<gene>
    <name evidence="2" type="ORF">GCM10011379_51010</name>
</gene>
<feature type="transmembrane region" description="Helical" evidence="1">
    <location>
        <begin position="105"/>
        <end position="126"/>
    </location>
</feature>
<dbReference type="RefSeq" id="WP_229688024.1">
    <property type="nucleotide sequence ID" value="NZ_BMIB01000005.1"/>
</dbReference>
<organism evidence="2 3">
    <name type="scientific">Filimonas zeae</name>
    <dbReference type="NCBI Taxonomy" id="1737353"/>
    <lineage>
        <taxon>Bacteria</taxon>
        <taxon>Pseudomonadati</taxon>
        <taxon>Bacteroidota</taxon>
        <taxon>Chitinophagia</taxon>
        <taxon>Chitinophagales</taxon>
        <taxon>Chitinophagaceae</taxon>
        <taxon>Filimonas</taxon>
    </lineage>
</organism>
<dbReference type="Proteomes" id="UP000627292">
    <property type="component" value="Unassembled WGS sequence"/>
</dbReference>